<organism evidence="1 2">
    <name type="scientific">Cohnella hongkongensis</name>
    <dbReference type="NCBI Taxonomy" id="178337"/>
    <lineage>
        <taxon>Bacteria</taxon>
        <taxon>Bacillati</taxon>
        <taxon>Bacillota</taxon>
        <taxon>Bacilli</taxon>
        <taxon>Bacillales</taxon>
        <taxon>Paenibacillaceae</taxon>
        <taxon>Cohnella</taxon>
    </lineage>
</organism>
<sequence length="106" mass="12265">MREWQPEHWKREWTFSPAPYALFVHTPLCGTCQAAGRMLAVAEELVPELPLASANLNLMPELAQLLKIESVPCLVLKRRNGTWSKHYRFPSVVELVERLRKARENL</sequence>
<dbReference type="Proteomes" id="UP001596028">
    <property type="component" value="Unassembled WGS sequence"/>
</dbReference>
<dbReference type="Gene3D" id="3.40.30.10">
    <property type="entry name" value="Glutaredoxin"/>
    <property type="match status" value="1"/>
</dbReference>
<dbReference type="CDD" id="cd02947">
    <property type="entry name" value="TRX_family"/>
    <property type="match status" value="1"/>
</dbReference>
<accession>A0ABV9F7J2</accession>
<gene>
    <name evidence="1" type="ORF">ACFO3S_06780</name>
</gene>
<evidence type="ECO:0000313" key="1">
    <source>
        <dbReference type="EMBL" id="MFC4597941.1"/>
    </source>
</evidence>
<dbReference type="InterPro" id="IPR036249">
    <property type="entry name" value="Thioredoxin-like_sf"/>
</dbReference>
<dbReference type="EMBL" id="JBHSEP010000003">
    <property type="protein sequence ID" value="MFC4597941.1"/>
    <property type="molecule type" value="Genomic_DNA"/>
</dbReference>
<proteinExistence type="predicted"/>
<dbReference type="RefSeq" id="WP_378093660.1">
    <property type="nucleotide sequence ID" value="NZ_JBHSEP010000003.1"/>
</dbReference>
<protein>
    <submittedName>
        <fullName evidence="1">Thioredoxin family protein</fullName>
    </submittedName>
</protein>
<dbReference type="SUPFAM" id="SSF52833">
    <property type="entry name" value="Thioredoxin-like"/>
    <property type="match status" value="1"/>
</dbReference>
<keyword evidence="2" id="KW-1185">Reference proteome</keyword>
<comment type="caution">
    <text evidence="1">The sequence shown here is derived from an EMBL/GenBank/DDBJ whole genome shotgun (WGS) entry which is preliminary data.</text>
</comment>
<evidence type="ECO:0000313" key="2">
    <source>
        <dbReference type="Proteomes" id="UP001596028"/>
    </source>
</evidence>
<name>A0ABV9F7J2_9BACL</name>
<reference evidence="2" key="1">
    <citation type="journal article" date="2019" name="Int. J. Syst. Evol. Microbiol.">
        <title>The Global Catalogue of Microorganisms (GCM) 10K type strain sequencing project: providing services to taxonomists for standard genome sequencing and annotation.</title>
        <authorList>
            <consortium name="The Broad Institute Genomics Platform"/>
            <consortium name="The Broad Institute Genome Sequencing Center for Infectious Disease"/>
            <person name="Wu L."/>
            <person name="Ma J."/>
        </authorList>
    </citation>
    <scope>NUCLEOTIDE SEQUENCE [LARGE SCALE GENOMIC DNA]</scope>
    <source>
        <strain evidence="2">CCUG 49571</strain>
    </source>
</reference>